<keyword evidence="1" id="KW-0472">Membrane</keyword>
<keyword evidence="1" id="KW-1133">Transmembrane helix</keyword>
<gene>
    <name evidence="4" type="ORF">J4N46_03970</name>
</gene>
<dbReference type="Pfam" id="PF13739">
    <property type="entry name" value="PdaC"/>
    <property type="match status" value="1"/>
</dbReference>
<reference evidence="4 5" key="1">
    <citation type="submission" date="2021-03" db="EMBL/GenBank/DDBJ databases">
        <title>Isolation and description of Capnocytophaga bilenii sp. nov., a novel Capnocytophaga species, isolated from a gingivitis subject.</title>
        <authorList>
            <person name="Antezack A."/>
            <person name="Monnet-Corti V."/>
            <person name="La Scola B."/>
        </authorList>
    </citation>
    <scope>NUCLEOTIDE SEQUENCE [LARGE SCALE GENOMIC DNA]</scope>
    <source>
        <strain evidence="4 5">Marseille-Q4570</strain>
    </source>
</reference>
<organism evidence="4 5">
    <name type="scientific">Capnocytophaga bilenii</name>
    <dbReference type="NCBI Taxonomy" id="2819369"/>
    <lineage>
        <taxon>Bacteria</taxon>
        <taxon>Pseudomonadati</taxon>
        <taxon>Bacteroidota</taxon>
        <taxon>Flavobacteriia</taxon>
        <taxon>Flavobacteriales</taxon>
        <taxon>Flavobacteriaceae</taxon>
        <taxon>Capnocytophaga</taxon>
    </lineage>
</organism>
<comment type="caution">
    <text evidence="4">The sequence shown here is derived from an EMBL/GenBank/DDBJ whole genome shotgun (WGS) entry which is preliminary data.</text>
</comment>
<dbReference type="Gene3D" id="3.90.640.20">
    <property type="entry name" value="Heat-shock cognate protein, ATPase"/>
    <property type="match status" value="1"/>
</dbReference>
<dbReference type="InterPro" id="IPR025303">
    <property type="entry name" value="PdaC"/>
</dbReference>
<accession>A0ABS3PW87</accession>
<feature type="domain" description="DUF3298" evidence="2">
    <location>
        <begin position="168"/>
        <end position="244"/>
    </location>
</feature>
<evidence type="ECO:0000313" key="4">
    <source>
        <dbReference type="EMBL" id="MBO1883601.1"/>
    </source>
</evidence>
<keyword evidence="5" id="KW-1185">Reference proteome</keyword>
<dbReference type="RefSeq" id="WP_208058233.1">
    <property type="nucleotide sequence ID" value="NZ_JAGDYP010000002.1"/>
</dbReference>
<proteinExistence type="predicted"/>
<evidence type="ECO:0000259" key="2">
    <source>
        <dbReference type="Pfam" id="PF11738"/>
    </source>
</evidence>
<dbReference type="Proteomes" id="UP000681610">
    <property type="component" value="Unassembled WGS sequence"/>
</dbReference>
<dbReference type="InterPro" id="IPR021729">
    <property type="entry name" value="DUF3298"/>
</dbReference>
<sequence length="256" mass="29420">MKKVYIILAALLLIVATYFIYKYYFAINFEEVTVERTTENCEDNCFSVNLNYLKCKGASEFATNFNKEIELQIANFLLCNDDDSLQIDDVSIEKALDNFLSDYNTLHEHFPNIPAYELTLTDSIMWQNDKMLSLISNRYSFTGGTDAVQKKVYINFALDNGEVITNENLFTDEDKVLAIADKYFRIAHDTAQVESLDGKSFDFEDGKFRLPKSIGVGKQGVLLFYEPFEIAPYLDVPFEVVIPMEEVEKYLTFSSK</sequence>
<feature type="domain" description="Deacetylase PdaC" evidence="3">
    <location>
        <begin position="40"/>
        <end position="144"/>
    </location>
</feature>
<dbReference type="Gene3D" id="3.30.565.40">
    <property type="entry name" value="Fervidobacterium nodosum Rt17-B1 like"/>
    <property type="match status" value="1"/>
</dbReference>
<feature type="transmembrane region" description="Helical" evidence="1">
    <location>
        <begin position="5"/>
        <end position="24"/>
    </location>
</feature>
<dbReference type="InterPro" id="IPR037126">
    <property type="entry name" value="PdaC/RsiV-like_sf"/>
</dbReference>
<protein>
    <submittedName>
        <fullName evidence="4">DUF4163 domain-containing protein</fullName>
    </submittedName>
</protein>
<evidence type="ECO:0000313" key="5">
    <source>
        <dbReference type="Proteomes" id="UP000681610"/>
    </source>
</evidence>
<dbReference type="EMBL" id="JAGDYP010000002">
    <property type="protein sequence ID" value="MBO1883601.1"/>
    <property type="molecule type" value="Genomic_DNA"/>
</dbReference>
<dbReference type="Pfam" id="PF11738">
    <property type="entry name" value="DUF3298"/>
    <property type="match status" value="1"/>
</dbReference>
<evidence type="ECO:0000259" key="3">
    <source>
        <dbReference type="Pfam" id="PF13739"/>
    </source>
</evidence>
<name>A0ABS3PW87_9FLAO</name>
<keyword evidence="1" id="KW-0812">Transmembrane</keyword>
<evidence type="ECO:0000256" key="1">
    <source>
        <dbReference type="SAM" id="Phobius"/>
    </source>
</evidence>